<keyword evidence="3" id="KW-1185">Reference proteome</keyword>
<comment type="caution">
    <text evidence="2">The sequence shown here is derived from an EMBL/GenBank/DDBJ whole genome shotgun (WGS) entry which is preliminary data.</text>
</comment>
<accession>A0AAE1GDJ5</accession>
<gene>
    <name evidence="2" type="ORF">Pcinc_004972</name>
</gene>
<evidence type="ECO:0000313" key="3">
    <source>
        <dbReference type="Proteomes" id="UP001286313"/>
    </source>
</evidence>
<name>A0AAE1GDJ5_PETCI</name>
<reference evidence="2" key="1">
    <citation type="submission" date="2023-10" db="EMBL/GenBank/DDBJ databases">
        <title>Genome assemblies of two species of porcelain crab, Petrolisthes cinctipes and Petrolisthes manimaculis (Anomura: Porcellanidae).</title>
        <authorList>
            <person name="Angst P."/>
        </authorList>
    </citation>
    <scope>NUCLEOTIDE SEQUENCE</scope>
    <source>
        <strain evidence="2">PB745_01</strain>
        <tissue evidence="2">Gill</tissue>
    </source>
</reference>
<dbReference type="AlphaFoldDB" id="A0AAE1GDJ5"/>
<sequence length="228" mass="24647">MEYSGPGSLTDIEADLALSDEDDVSHQHWPELVPHNHRKRPPVPDAASRAMDHAPTIIKRRMEPDSDTNSDPVSPAAKRPPVSDAAPRAMDHAPIITKRRMEHDLNTNSDPVSPAAKTSMCNEAATVHEAPDPSLPRLINLTEPSVAPQSPPPPPPPPPPTIAASSQVSTLRDAVESLKSRCASLTSRFEAIESRLDSIETLFNSLNPRERAGQAAASQSRQVLRIVS</sequence>
<protein>
    <submittedName>
        <fullName evidence="2">Uncharacterized protein</fullName>
    </submittedName>
</protein>
<feature type="compositionally biased region" description="Pro residues" evidence="1">
    <location>
        <begin position="149"/>
        <end position="161"/>
    </location>
</feature>
<dbReference type="Proteomes" id="UP001286313">
    <property type="component" value="Unassembled WGS sequence"/>
</dbReference>
<evidence type="ECO:0000313" key="2">
    <source>
        <dbReference type="EMBL" id="KAK3891103.1"/>
    </source>
</evidence>
<evidence type="ECO:0000256" key="1">
    <source>
        <dbReference type="SAM" id="MobiDB-lite"/>
    </source>
</evidence>
<proteinExistence type="predicted"/>
<feature type="region of interest" description="Disordered" evidence="1">
    <location>
        <begin position="1"/>
        <end position="170"/>
    </location>
</feature>
<organism evidence="2 3">
    <name type="scientific">Petrolisthes cinctipes</name>
    <name type="common">Flat porcelain crab</name>
    <dbReference type="NCBI Taxonomy" id="88211"/>
    <lineage>
        <taxon>Eukaryota</taxon>
        <taxon>Metazoa</taxon>
        <taxon>Ecdysozoa</taxon>
        <taxon>Arthropoda</taxon>
        <taxon>Crustacea</taxon>
        <taxon>Multicrustacea</taxon>
        <taxon>Malacostraca</taxon>
        <taxon>Eumalacostraca</taxon>
        <taxon>Eucarida</taxon>
        <taxon>Decapoda</taxon>
        <taxon>Pleocyemata</taxon>
        <taxon>Anomura</taxon>
        <taxon>Galatheoidea</taxon>
        <taxon>Porcellanidae</taxon>
        <taxon>Petrolisthes</taxon>
    </lineage>
</organism>
<dbReference type="EMBL" id="JAWQEG010000366">
    <property type="protein sequence ID" value="KAK3891103.1"/>
    <property type="molecule type" value="Genomic_DNA"/>
</dbReference>
<feature type="compositionally biased region" description="Acidic residues" evidence="1">
    <location>
        <begin position="12"/>
        <end position="23"/>
    </location>
</feature>